<dbReference type="GO" id="GO:0003714">
    <property type="term" value="F:transcription corepressor activity"/>
    <property type="evidence" value="ECO:0007669"/>
    <property type="project" value="TreeGrafter"/>
</dbReference>
<organism evidence="15 16">
    <name type="scientific">Tilletiopsis washingtonensis</name>
    <dbReference type="NCBI Taxonomy" id="58919"/>
    <lineage>
        <taxon>Eukaryota</taxon>
        <taxon>Fungi</taxon>
        <taxon>Dikarya</taxon>
        <taxon>Basidiomycota</taxon>
        <taxon>Ustilaginomycotina</taxon>
        <taxon>Exobasidiomycetes</taxon>
        <taxon>Entylomatales</taxon>
        <taxon>Entylomatales incertae sedis</taxon>
        <taxon>Tilletiopsis</taxon>
    </lineage>
</organism>
<keyword evidence="10" id="KW-0539">Nucleus</keyword>
<feature type="region of interest" description="Disordered" evidence="13">
    <location>
        <begin position="318"/>
        <end position="376"/>
    </location>
</feature>
<proteinExistence type="inferred from homology"/>
<dbReference type="FunFam" id="1.10.10.60:FF:000521">
    <property type="entry name" value="SWR1-complex protein 4"/>
    <property type="match status" value="1"/>
</dbReference>
<evidence type="ECO:0000256" key="6">
    <source>
        <dbReference type="ARBA" id="ARBA00023015"/>
    </source>
</evidence>
<comment type="function">
    <text evidence="11">Component of the SWR1 complex which mediates the ATP-dependent exchange of histone H2A for the H2A variant HZT1 leading to transcriptional regulation of selected genes by chromatin remodeling. Component of the NuA4 histone acetyltransferase complex which is involved in transcriptional activation of selected genes principally by acetylation of nucleosomal histone H4 and H2A. The NuA4 complex is also involved in DNA repair.</text>
</comment>
<dbReference type="GeneID" id="37270007"/>
<dbReference type="Gene3D" id="1.10.10.60">
    <property type="entry name" value="Homeodomain-like"/>
    <property type="match status" value="1"/>
</dbReference>
<dbReference type="RefSeq" id="XP_025598212.1">
    <property type="nucleotide sequence ID" value="XM_025742463.1"/>
</dbReference>
<evidence type="ECO:0000259" key="14">
    <source>
        <dbReference type="SMART" id="SM00717"/>
    </source>
</evidence>
<dbReference type="STRING" id="58919.A0A316ZCH2"/>
<evidence type="ECO:0000256" key="5">
    <source>
        <dbReference type="ARBA" id="ARBA00022853"/>
    </source>
</evidence>
<keyword evidence="5" id="KW-0156">Chromatin regulator</keyword>
<feature type="region of interest" description="Disordered" evidence="13">
    <location>
        <begin position="128"/>
        <end position="160"/>
    </location>
</feature>
<comment type="subunit">
    <text evidence="12">Component of the SWR1 chromatin-remodeling complex and of the NuA4 histone acetyltransferase complex.</text>
</comment>
<dbReference type="InterPro" id="IPR032563">
    <property type="entry name" value="DAMP1_SANT-like"/>
</dbReference>
<dbReference type="GO" id="GO:0035267">
    <property type="term" value="C:NuA4 histone acetyltransferase complex"/>
    <property type="evidence" value="ECO:0007669"/>
    <property type="project" value="InterPro"/>
</dbReference>
<evidence type="ECO:0000256" key="11">
    <source>
        <dbReference type="ARBA" id="ARBA00025264"/>
    </source>
</evidence>
<evidence type="ECO:0000256" key="12">
    <source>
        <dbReference type="ARBA" id="ARBA00038745"/>
    </source>
</evidence>
<feature type="region of interest" description="Disordered" evidence="13">
    <location>
        <begin position="1"/>
        <end position="51"/>
    </location>
</feature>
<feature type="compositionally biased region" description="Low complexity" evidence="13">
    <location>
        <begin position="14"/>
        <end position="49"/>
    </location>
</feature>
<feature type="domain" description="Myb-like" evidence="14">
    <location>
        <begin position="187"/>
        <end position="239"/>
    </location>
</feature>
<dbReference type="AlphaFoldDB" id="A0A316ZCH2"/>
<dbReference type="OrthoDB" id="19740at2759"/>
<dbReference type="Proteomes" id="UP000245946">
    <property type="component" value="Unassembled WGS sequence"/>
</dbReference>
<dbReference type="Pfam" id="PF16282">
    <property type="entry name" value="SANT_DAMP1_like"/>
    <property type="match status" value="1"/>
</dbReference>
<feature type="region of interest" description="Disordered" evidence="13">
    <location>
        <begin position="514"/>
        <end position="564"/>
    </location>
</feature>
<evidence type="ECO:0000313" key="15">
    <source>
        <dbReference type="EMBL" id="PWN97933.1"/>
    </source>
</evidence>
<comment type="similarity">
    <text evidence="2">Belongs to the SWC4 family.</text>
</comment>
<evidence type="ECO:0000256" key="10">
    <source>
        <dbReference type="ARBA" id="ARBA00023242"/>
    </source>
</evidence>
<comment type="subcellular location">
    <subcellularLocation>
        <location evidence="1">Nucleus</location>
    </subcellularLocation>
</comment>
<keyword evidence="4" id="KW-0227">DNA damage</keyword>
<keyword evidence="8" id="KW-0804">Transcription</keyword>
<evidence type="ECO:0000256" key="3">
    <source>
        <dbReference type="ARBA" id="ARBA00019132"/>
    </source>
</evidence>
<evidence type="ECO:0000313" key="16">
    <source>
        <dbReference type="Proteomes" id="UP000245946"/>
    </source>
</evidence>
<dbReference type="GO" id="GO:0000812">
    <property type="term" value="C:Swr1 complex"/>
    <property type="evidence" value="ECO:0007669"/>
    <property type="project" value="TreeGrafter"/>
</dbReference>
<dbReference type="GO" id="GO:0006338">
    <property type="term" value="P:chromatin remodeling"/>
    <property type="evidence" value="ECO:0007669"/>
    <property type="project" value="InterPro"/>
</dbReference>
<keyword evidence="16" id="KW-1185">Reference proteome</keyword>
<feature type="compositionally biased region" description="Low complexity" evidence="13">
    <location>
        <begin position="521"/>
        <end position="557"/>
    </location>
</feature>
<evidence type="ECO:0000256" key="13">
    <source>
        <dbReference type="SAM" id="MobiDB-lite"/>
    </source>
</evidence>
<evidence type="ECO:0000256" key="2">
    <source>
        <dbReference type="ARBA" id="ARBA00006918"/>
    </source>
</evidence>
<protein>
    <recommendedName>
        <fullName evidence="3">SWR1-complex protein 4</fullName>
    </recommendedName>
</protein>
<evidence type="ECO:0000256" key="4">
    <source>
        <dbReference type="ARBA" id="ARBA00022763"/>
    </source>
</evidence>
<evidence type="ECO:0000256" key="9">
    <source>
        <dbReference type="ARBA" id="ARBA00023204"/>
    </source>
</evidence>
<dbReference type="GO" id="GO:0000122">
    <property type="term" value="P:negative regulation of transcription by RNA polymerase II"/>
    <property type="evidence" value="ECO:0007669"/>
    <property type="project" value="TreeGrafter"/>
</dbReference>
<name>A0A316ZCH2_9BASI</name>
<dbReference type="InterPro" id="IPR001005">
    <property type="entry name" value="SANT/Myb"/>
</dbReference>
<feature type="compositionally biased region" description="Low complexity" evidence="13">
    <location>
        <begin position="128"/>
        <end position="138"/>
    </location>
</feature>
<dbReference type="EMBL" id="KZ819293">
    <property type="protein sequence ID" value="PWN97933.1"/>
    <property type="molecule type" value="Genomic_DNA"/>
</dbReference>
<evidence type="ECO:0000256" key="8">
    <source>
        <dbReference type="ARBA" id="ARBA00023163"/>
    </source>
</evidence>
<evidence type="ECO:0000256" key="7">
    <source>
        <dbReference type="ARBA" id="ARBA00023159"/>
    </source>
</evidence>
<keyword evidence="7" id="KW-0010">Activator</keyword>
<evidence type="ECO:0000256" key="1">
    <source>
        <dbReference type="ARBA" id="ARBA00004123"/>
    </source>
</evidence>
<dbReference type="InterPro" id="IPR027109">
    <property type="entry name" value="Swc4/Dmap1"/>
</dbReference>
<reference evidence="15 16" key="1">
    <citation type="journal article" date="2018" name="Mol. Biol. Evol.">
        <title>Broad Genomic Sampling Reveals a Smut Pathogenic Ancestry of the Fungal Clade Ustilaginomycotina.</title>
        <authorList>
            <person name="Kijpornyongpan T."/>
            <person name="Mondo S.J."/>
            <person name="Barry K."/>
            <person name="Sandor L."/>
            <person name="Lee J."/>
            <person name="Lipzen A."/>
            <person name="Pangilinan J."/>
            <person name="LaButti K."/>
            <person name="Hainaut M."/>
            <person name="Henrissat B."/>
            <person name="Grigoriev I.V."/>
            <person name="Spatafora J.W."/>
            <person name="Aime M.C."/>
        </authorList>
    </citation>
    <scope>NUCLEOTIDE SEQUENCE [LARGE SCALE GENOMIC DNA]</scope>
    <source>
        <strain evidence="15 16">MCA 4186</strain>
    </source>
</reference>
<dbReference type="GO" id="GO:0006281">
    <property type="term" value="P:DNA repair"/>
    <property type="evidence" value="ECO:0007669"/>
    <property type="project" value="UniProtKB-KW"/>
</dbReference>
<accession>A0A316ZCH2</accession>
<gene>
    <name evidence="15" type="ORF">FA09DRAFT_330098</name>
</gene>
<dbReference type="PANTHER" id="PTHR12855">
    <property type="entry name" value="DNA METHYLTRANSFERASE 1-ASSOCIATED PROTEIN 1 FAMILY MEMBER"/>
    <property type="match status" value="1"/>
</dbReference>
<keyword evidence="6" id="KW-0805">Transcription regulation</keyword>
<dbReference type="SMART" id="SM00717">
    <property type="entry name" value="SANT"/>
    <property type="match status" value="1"/>
</dbReference>
<keyword evidence="9" id="KW-0234">DNA repair</keyword>
<dbReference type="PANTHER" id="PTHR12855:SF10">
    <property type="entry name" value="DNA METHYLTRANSFERASE 1-ASSOCIATED PROTEIN 1"/>
    <property type="match status" value="1"/>
</dbReference>
<sequence length="564" mass="61594">MASSSDVRDIFSLPAPGSGASSSRRAAPARRGPPTAPGASGSGKAAAGAKKPDGLTRELYALLGDSVPSLAIARAEFEDAQAAKARLKPKFKKRPMKAKQWVNAPFRNPAREDDLVLSHWVPKAEVPAAQAAPAAEGEQAAEDEAQAGSSSKPETQEEVPREYKFAHFNTNSGVYSYSTEEYHQHLRDEDWTKEETDYLIDLCQAYDLRFVVIHDRWEWRGKERSIEDLKARYYALCRRLIRSRITTADMDTRQALLATYTFDRAREAERKRAVERLFGRTPAQLAEEEALYVEIRRLEQNETRFAAEREDLLKLLGGWERTPNGDRNSTASVGAGLGFAIPGSVPAPEEPSDGKRKKRKANDGDDEAGPSKTQLTYKQKTELKQQAFDDLHCITRFDPVPATPYKAPYPHLIGVSASQPAVNPTASNQSTSHGAYLRSSRVLAPRATLALRVAQTLAELKPAVGPRPVFPTARNLERWEGLIGAVTSGLEMKRQLDRIDMELKTVKARLAAQANKDGSVAPQQTPAAAATPRGASRTPAPSATPARAASSGAFASPAREDSTS</sequence>